<protein>
    <submittedName>
        <fullName evidence="1">Uncharacterized protein</fullName>
    </submittedName>
</protein>
<name>A0A645F8Y3_9ZZZZ</name>
<comment type="caution">
    <text evidence="1">The sequence shown here is derived from an EMBL/GenBank/DDBJ whole genome shotgun (WGS) entry which is preliminary data.</text>
</comment>
<organism evidence="1">
    <name type="scientific">bioreactor metagenome</name>
    <dbReference type="NCBI Taxonomy" id="1076179"/>
    <lineage>
        <taxon>unclassified sequences</taxon>
        <taxon>metagenomes</taxon>
        <taxon>ecological metagenomes</taxon>
    </lineage>
</organism>
<accession>A0A645F8Y3</accession>
<dbReference type="EMBL" id="VSSQ01055148">
    <property type="protein sequence ID" value="MPN09054.1"/>
    <property type="molecule type" value="Genomic_DNA"/>
</dbReference>
<sequence length="108" mass="12713">MWIKKVPKILSDFTGYKFIVESREFWMSRISNEQIIAHIYSCLRQIEDGDKLRAPDLIGWKEVIGTLGYGWETTLSPMPNLLDGFEEEDFAMLKRADRQMKIDLKNVR</sequence>
<proteinExistence type="predicted"/>
<dbReference type="AlphaFoldDB" id="A0A645F8Y3"/>
<reference evidence="1" key="1">
    <citation type="submission" date="2019-08" db="EMBL/GenBank/DDBJ databases">
        <authorList>
            <person name="Kucharzyk K."/>
            <person name="Murdoch R.W."/>
            <person name="Higgins S."/>
            <person name="Loffler F."/>
        </authorList>
    </citation>
    <scope>NUCLEOTIDE SEQUENCE</scope>
</reference>
<evidence type="ECO:0000313" key="1">
    <source>
        <dbReference type="EMBL" id="MPN09054.1"/>
    </source>
</evidence>
<gene>
    <name evidence="1" type="ORF">SDC9_156342</name>
</gene>